<evidence type="ECO:0000313" key="2">
    <source>
        <dbReference type="EMBL" id="MQL96367.1"/>
    </source>
</evidence>
<accession>A0A843VPY1</accession>
<gene>
    <name evidence="2" type="ORF">Taro_029047</name>
</gene>
<reference evidence="2" key="1">
    <citation type="submission" date="2017-07" db="EMBL/GenBank/DDBJ databases">
        <title>Taro Niue Genome Assembly and Annotation.</title>
        <authorList>
            <person name="Atibalentja N."/>
            <person name="Keating K."/>
            <person name="Fields C.J."/>
        </authorList>
    </citation>
    <scope>NUCLEOTIDE SEQUENCE</scope>
    <source>
        <strain evidence="2">Niue_2</strain>
        <tissue evidence="2">Leaf</tissue>
    </source>
</reference>
<name>A0A843VPY1_COLES</name>
<dbReference type="AlphaFoldDB" id="A0A843VPY1"/>
<proteinExistence type="predicted"/>
<evidence type="ECO:0000313" key="3">
    <source>
        <dbReference type="Proteomes" id="UP000652761"/>
    </source>
</evidence>
<sequence>AGLRLSVASVAEHRVPIVCPAAQGLRRRPRAFEARPGPSPLKAIAVLPDDDPGQEGEGALVLTTCDEEEGANEVEEGAREGEWMPRGRREPGGFRGFGAGEGGNILGKCPQKPCETANSYLI</sequence>
<comment type="caution">
    <text evidence="2">The sequence shown here is derived from an EMBL/GenBank/DDBJ whole genome shotgun (WGS) entry which is preliminary data.</text>
</comment>
<evidence type="ECO:0000256" key="1">
    <source>
        <dbReference type="SAM" id="MobiDB-lite"/>
    </source>
</evidence>
<keyword evidence="3" id="KW-1185">Reference proteome</keyword>
<feature type="region of interest" description="Disordered" evidence="1">
    <location>
        <begin position="67"/>
        <end position="99"/>
    </location>
</feature>
<feature type="compositionally biased region" description="Basic and acidic residues" evidence="1">
    <location>
        <begin position="76"/>
        <end position="92"/>
    </location>
</feature>
<protein>
    <submittedName>
        <fullName evidence="2">Uncharacterized protein</fullName>
    </submittedName>
</protein>
<feature type="non-terminal residue" evidence="2">
    <location>
        <position position="122"/>
    </location>
</feature>
<dbReference type="EMBL" id="NMUH01001910">
    <property type="protein sequence ID" value="MQL96367.1"/>
    <property type="molecule type" value="Genomic_DNA"/>
</dbReference>
<dbReference type="Proteomes" id="UP000652761">
    <property type="component" value="Unassembled WGS sequence"/>
</dbReference>
<organism evidence="2 3">
    <name type="scientific">Colocasia esculenta</name>
    <name type="common">Wild taro</name>
    <name type="synonym">Arum esculentum</name>
    <dbReference type="NCBI Taxonomy" id="4460"/>
    <lineage>
        <taxon>Eukaryota</taxon>
        <taxon>Viridiplantae</taxon>
        <taxon>Streptophyta</taxon>
        <taxon>Embryophyta</taxon>
        <taxon>Tracheophyta</taxon>
        <taxon>Spermatophyta</taxon>
        <taxon>Magnoliopsida</taxon>
        <taxon>Liliopsida</taxon>
        <taxon>Araceae</taxon>
        <taxon>Aroideae</taxon>
        <taxon>Colocasieae</taxon>
        <taxon>Colocasia</taxon>
    </lineage>
</organism>